<evidence type="ECO:0000256" key="2">
    <source>
        <dbReference type="SAM" id="MobiDB-lite"/>
    </source>
</evidence>
<reference evidence="3" key="2">
    <citation type="submission" date="2025-08" db="UniProtKB">
        <authorList>
            <consortium name="Ensembl"/>
        </authorList>
    </citation>
    <scope>IDENTIFICATION</scope>
</reference>
<dbReference type="GeneTree" id="ENSGT00940000161202"/>
<dbReference type="NCBIfam" id="TIGR01571">
    <property type="entry name" value="A_thal_Cys_rich"/>
    <property type="match status" value="1"/>
</dbReference>
<feature type="compositionally biased region" description="Polar residues" evidence="2">
    <location>
        <begin position="1"/>
        <end position="10"/>
    </location>
</feature>
<evidence type="ECO:0000313" key="4">
    <source>
        <dbReference type="Proteomes" id="UP000001595"/>
    </source>
</evidence>
<comment type="similarity">
    <text evidence="1">Belongs to the cornifelin family.</text>
</comment>
<dbReference type="Proteomes" id="UP000001595">
    <property type="component" value="Chromosome 19"/>
</dbReference>
<reference evidence="3" key="3">
    <citation type="submission" date="2025-09" db="UniProtKB">
        <authorList>
            <consortium name="Ensembl"/>
        </authorList>
    </citation>
    <scope>IDENTIFICATION</scope>
</reference>
<dbReference type="InterPro" id="IPR006461">
    <property type="entry name" value="PLAC_motif_containing"/>
</dbReference>
<reference evidence="3 4" key="1">
    <citation type="submission" date="2008-02" db="EMBL/GenBank/DDBJ databases">
        <title>A 6x draft sequence assembly of the Pongo pygmaeus abelii genome.</title>
        <authorList>
            <person name="Wilson R.K."/>
            <person name="Mardis E."/>
        </authorList>
    </citation>
    <scope>NUCLEOTIDE SEQUENCE [LARGE SCALE GENOMIC DNA]</scope>
</reference>
<feature type="region of interest" description="Disordered" evidence="2">
    <location>
        <begin position="1"/>
        <end position="63"/>
    </location>
</feature>
<accession>A0A8I5YRS4</accession>
<name>A0A8I5YRS4_PONAB</name>
<proteinExistence type="inferred from homology"/>
<protein>
    <submittedName>
        <fullName evidence="3">Cornifelin</fullName>
    </submittedName>
</protein>
<evidence type="ECO:0000313" key="3">
    <source>
        <dbReference type="Ensembl" id="ENSPPYP00000035127.1"/>
    </source>
</evidence>
<dbReference type="Ensembl" id="ENSPPYT00000035263.1">
    <property type="protein sequence ID" value="ENSPPYP00000035127.1"/>
    <property type="gene ID" value="ENSPPYG00000041577.1"/>
</dbReference>
<sequence length="295" mass="31934">MLQPRTQAQTWRRRQNRQAPPRCGSHPSSDVQETPTPSLTRRSGASSNRDRLGLPVPRCGRREGGGTVVSLQWAAWRPRPDYPAEGRVAEVRGPGGAVRLPADPYPPTSAAMSYPVTSQPQCATTSCYQTQLSDWHTGLTDCCNDMPVCLCGTFAPLCLACRISDDFGECCCAPYLPGGLHSIRTGMRERYHIQVRAELGTRGSGELGTGLLGPTAGLLTALSHPLGLRRARLGGPHLLSALRPLPDGAGAEDPRVRKFPVFPVLFHQSRLWPSLATPGRDCLTTPVPLPEIHPQ</sequence>
<organism evidence="3 4">
    <name type="scientific">Pongo abelii</name>
    <name type="common">Sumatran orangutan</name>
    <name type="synonym">Pongo pygmaeus abelii</name>
    <dbReference type="NCBI Taxonomy" id="9601"/>
    <lineage>
        <taxon>Eukaryota</taxon>
        <taxon>Metazoa</taxon>
        <taxon>Chordata</taxon>
        <taxon>Craniata</taxon>
        <taxon>Vertebrata</taxon>
        <taxon>Euteleostomi</taxon>
        <taxon>Mammalia</taxon>
        <taxon>Eutheria</taxon>
        <taxon>Euarchontoglires</taxon>
        <taxon>Primates</taxon>
        <taxon>Haplorrhini</taxon>
        <taxon>Catarrhini</taxon>
        <taxon>Hominidae</taxon>
        <taxon>Pongo</taxon>
    </lineage>
</organism>
<dbReference type="AlphaFoldDB" id="A0A8I5YRS4"/>
<dbReference type="PANTHER" id="PTHR15907">
    <property type="entry name" value="DUF614 FAMILY PROTEIN-RELATED"/>
    <property type="match status" value="1"/>
</dbReference>
<feature type="compositionally biased region" description="Polar residues" evidence="2">
    <location>
        <begin position="26"/>
        <end position="47"/>
    </location>
</feature>
<keyword evidence="4" id="KW-1185">Reference proteome</keyword>
<evidence type="ECO:0000256" key="1">
    <source>
        <dbReference type="ARBA" id="ARBA00009024"/>
    </source>
</evidence>